<dbReference type="InterPro" id="IPR003841">
    <property type="entry name" value="Na/Pi_transpt"/>
</dbReference>
<evidence type="ECO:0000256" key="2">
    <source>
        <dbReference type="ARBA" id="ARBA00022475"/>
    </source>
</evidence>
<dbReference type="GO" id="GO:0005886">
    <property type="term" value="C:plasma membrane"/>
    <property type="evidence" value="ECO:0007669"/>
    <property type="project" value="UniProtKB-SubCell"/>
</dbReference>
<comment type="caution">
    <text evidence="7">The sequence shown here is derived from an EMBL/GenBank/DDBJ whole genome shotgun (WGS) entry which is preliminary data.</text>
</comment>
<feature type="transmembrane region" description="Helical" evidence="6">
    <location>
        <begin position="133"/>
        <end position="153"/>
    </location>
</feature>
<evidence type="ECO:0000313" key="8">
    <source>
        <dbReference type="Proteomes" id="UP000248887"/>
    </source>
</evidence>
<evidence type="ECO:0000256" key="5">
    <source>
        <dbReference type="ARBA" id="ARBA00023136"/>
    </source>
</evidence>
<protein>
    <submittedName>
        <fullName evidence="7">Na+/Picotransporter</fullName>
    </submittedName>
</protein>
<dbReference type="EMBL" id="QFQD01000040">
    <property type="protein sequence ID" value="PZQ81749.1"/>
    <property type="molecule type" value="Genomic_DNA"/>
</dbReference>
<gene>
    <name evidence="7" type="ORF">DI549_13295</name>
</gene>
<evidence type="ECO:0000256" key="3">
    <source>
        <dbReference type="ARBA" id="ARBA00022692"/>
    </source>
</evidence>
<dbReference type="PANTHER" id="PTHR10010">
    <property type="entry name" value="SOLUTE CARRIER FAMILY 34 SODIUM PHOSPHATE , MEMBER 2-RELATED"/>
    <property type="match status" value="1"/>
</dbReference>
<dbReference type="GO" id="GO:0044341">
    <property type="term" value="P:sodium-dependent phosphate transport"/>
    <property type="evidence" value="ECO:0007669"/>
    <property type="project" value="InterPro"/>
</dbReference>
<name>A0A2W5QZP7_ANCNO</name>
<feature type="transmembrane region" description="Helical" evidence="6">
    <location>
        <begin position="284"/>
        <end position="302"/>
    </location>
</feature>
<feature type="transmembrane region" description="Helical" evidence="6">
    <location>
        <begin position="47"/>
        <end position="68"/>
    </location>
</feature>
<comment type="subcellular location">
    <subcellularLocation>
        <location evidence="1">Cell membrane</location>
        <topology evidence="1">Multi-pass membrane protein</topology>
    </subcellularLocation>
</comment>
<sequence length="531" mass="54846">MATIALLFSGLGLFFIGVRGLSANLVPLVGRRARAAFARALHGRVSCAISGALAGIVTQSSTAVSWIIVSFVRGGVLNDGPALMAPTWANIGTALLPLIVAIDTATPAGVVIGVVGFATYFRLARGERLRNALEAALGGALLLFGMYLVSVAVGPVREHLMHHALWQTALEHAWLLALIGGGFALAAQSSSVAAAIAVAAVSGDLLDLGAALPLVAGANLAGSFNNALLIPGETTSGRVVFALQVVQKLAGSLLLALLACAAHVFPAEVDALLAHAGPEAGGQIAVVFLLAQVGGAFATALLEQPTRALLARLMPASPAETLAQPAYLLREAMNDADATLDLAARELARLTARLPLLLDGVREDGDPASPPVAALKTAGDSLAGTVKDYLAALLDGKLNRQQVSVALLLDEAATNAAALHDALAEFAAEARHARSVPTARRLVEALHAILGAVADHADSLGAEDPTLVLGLLGHRDQLMEALRLRLSSQDDIAPAAQNALFRMTVLFERIVWQARGLVNDFTQVHRALEAD</sequence>
<organism evidence="7 8">
    <name type="scientific">Ancylobacter novellus</name>
    <name type="common">Thiobacillus novellus</name>
    <dbReference type="NCBI Taxonomy" id="921"/>
    <lineage>
        <taxon>Bacteria</taxon>
        <taxon>Pseudomonadati</taxon>
        <taxon>Pseudomonadota</taxon>
        <taxon>Alphaproteobacteria</taxon>
        <taxon>Hyphomicrobiales</taxon>
        <taxon>Xanthobacteraceae</taxon>
        <taxon>Ancylobacter</taxon>
    </lineage>
</organism>
<dbReference type="Pfam" id="PF02690">
    <property type="entry name" value="Na_Pi_cotrans"/>
    <property type="match status" value="1"/>
</dbReference>
<dbReference type="Proteomes" id="UP000248887">
    <property type="component" value="Unassembled WGS sequence"/>
</dbReference>
<feature type="transmembrane region" description="Helical" evidence="6">
    <location>
        <begin position="245"/>
        <end position="264"/>
    </location>
</feature>
<evidence type="ECO:0000313" key="7">
    <source>
        <dbReference type="EMBL" id="PZQ81749.1"/>
    </source>
</evidence>
<feature type="transmembrane region" description="Helical" evidence="6">
    <location>
        <begin position="6"/>
        <end position="26"/>
    </location>
</feature>
<evidence type="ECO:0000256" key="4">
    <source>
        <dbReference type="ARBA" id="ARBA00022989"/>
    </source>
</evidence>
<keyword evidence="5 6" id="KW-0472">Membrane</keyword>
<evidence type="ECO:0000256" key="6">
    <source>
        <dbReference type="SAM" id="Phobius"/>
    </source>
</evidence>
<keyword evidence="4 6" id="KW-1133">Transmembrane helix</keyword>
<proteinExistence type="predicted"/>
<accession>A0A2W5QZP7</accession>
<keyword evidence="2" id="KW-1003">Cell membrane</keyword>
<feature type="transmembrane region" description="Helical" evidence="6">
    <location>
        <begin position="173"/>
        <end position="201"/>
    </location>
</feature>
<dbReference type="GO" id="GO:0005436">
    <property type="term" value="F:sodium:phosphate symporter activity"/>
    <property type="evidence" value="ECO:0007669"/>
    <property type="project" value="InterPro"/>
</dbReference>
<reference evidence="7 8" key="1">
    <citation type="submission" date="2017-08" db="EMBL/GenBank/DDBJ databases">
        <title>Infants hospitalized years apart are colonized by the same room-sourced microbial strains.</title>
        <authorList>
            <person name="Brooks B."/>
            <person name="Olm M.R."/>
            <person name="Firek B.A."/>
            <person name="Baker R."/>
            <person name="Thomas B.C."/>
            <person name="Morowitz M.J."/>
            <person name="Banfield J.F."/>
        </authorList>
    </citation>
    <scope>NUCLEOTIDE SEQUENCE [LARGE SCALE GENOMIC DNA]</scope>
    <source>
        <strain evidence="7">S2_005_001_R2_27</strain>
    </source>
</reference>
<evidence type="ECO:0000256" key="1">
    <source>
        <dbReference type="ARBA" id="ARBA00004651"/>
    </source>
</evidence>
<dbReference type="AlphaFoldDB" id="A0A2W5QZP7"/>
<feature type="transmembrane region" description="Helical" evidence="6">
    <location>
        <begin position="88"/>
        <end position="121"/>
    </location>
</feature>
<dbReference type="PANTHER" id="PTHR10010:SF46">
    <property type="entry name" value="SODIUM-DEPENDENT PHOSPHATE TRANSPORT PROTEIN 2B"/>
    <property type="match status" value="1"/>
</dbReference>
<keyword evidence="3 6" id="KW-0812">Transmembrane</keyword>